<name>A0A1T4Y2D3_9BACT</name>
<dbReference type="InterPro" id="IPR055259">
    <property type="entry name" value="YkvP/CgeB_Glyco_trans-like"/>
</dbReference>
<evidence type="ECO:0000313" key="3">
    <source>
        <dbReference type="EMBL" id="SKA95997.1"/>
    </source>
</evidence>
<dbReference type="RefSeq" id="WP_078718228.1">
    <property type="nucleotide sequence ID" value="NZ_FUYC01000024.1"/>
</dbReference>
<evidence type="ECO:0000259" key="2">
    <source>
        <dbReference type="Pfam" id="PF13524"/>
    </source>
</evidence>
<dbReference type="Proteomes" id="UP000190027">
    <property type="component" value="Unassembled WGS sequence"/>
</dbReference>
<feature type="domain" description="Spore protein YkvP/CgeB glycosyl transferase-like" evidence="2">
    <location>
        <begin position="268"/>
        <end position="398"/>
    </location>
</feature>
<dbReference type="InterPro" id="IPR024542">
    <property type="entry name" value="YkvP_N"/>
</dbReference>
<dbReference type="Pfam" id="PF12996">
    <property type="entry name" value="DUF3880"/>
    <property type="match status" value="1"/>
</dbReference>
<dbReference type="EMBL" id="FUYC01000024">
    <property type="protein sequence ID" value="SKA95997.1"/>
    <property type="molecule type" value="Genomic_DNA"/>
</dbReference>
<dbReference type="OrthoDB" id="9179708at2"/>
<dbReference type="Pfam" id="PF13524">
    <property type="entry name" value="Glyco_trans_1_2"/>
    <property type="match status" value="1"/>
</dbReference>
<protein>
    <submittedName>
        <fullName evidence="3">Spore maturation protein CgeB</fullName>
    </submittedName>
</protein>
<organism evidence="3 4">
    <name type="scientific">Paucidesulfovibrio gracilis DSM 16080</name>
    <dbReference type="NCBI Taxonomy" id="1121449"/>
    <lineage>
        <taxon>Bacteria</taxon>
        <taxon>Pseudomonadati</taxon>
        <taxon>Thermodesulfobacteriota</taxon>
        <taxon>Desulfovibrionia</taxon>
        <taxon>Desulfovibrionales</taxon>
        <taxon>Desulfovibrionaceae</taxon>
        <taxon>Paucidesulfovibrio</taxon>
    </lineage>
</organism>
<dbReference type="SUPFAM" id="SSF53756">
    <property type="entry name" value="UDP-Glycosyltransferase/glycogen phosphorylase"/>
    <property type="match status" value="1"/>
</dbReference>
<reference evidence="3 4" key="1">
    <citation type="submission" date="2017-02" db="EMBL/GenBank/DDBJ databases">
        <authorList>
            <person name="Peterson S.W."/>
        </authorList>
    </citation>
    <scope>NUCLEOTIDE SEQUENCE [LARGE SCALE GENOMIC DNA]</scope>
    <source>
        <strain evidence="3 4">DSM 16080</strain>
    </source>
</reference>
<proteinExistence type="predicted"/>
<sequence length="411" mass="46618">MPQPQEPQRHWPKFQTRKPRVLLLTSQYFLLGEVRAACERLDVDHVLLDLQAKEMGLDDFVRTILGALTTFRPDFVLTVNHLGVDREGVLLQILEALDVPLASWFVDNPHLILPAYPRTHADKTLLFTWDAENVESLREMGYPNTAWLPLAADTHRFAPGAAGNDAWNADVSFVGNSMTAKVTGRFQAAQPSDALAEQLRDIAAGFGPSEEPSAARYMLNNFPHLREEFLALGEPSRMLAFETLITWQSTLDYRLDCVRRLLPFAPLLVGDKGWHDLLAGETGWRHHPEVSYYDDLPGLYPRSKVNFNCTSLQMKGAVNQRVFDVPACGGFLITDQRRQMEQLFEPGTEVIAYADPEEIPELVQRWLADPQARQRVAESARKRILAEHTYDHRLETLFQTMRLTFEPGANS</sequence>
<feature type="domain" description="Spore protein YkvP N-terminal" evidence="1">
    <location>
        <begin position="103"/>
        <end position="178"/>
    </location>
</feature>
<dbReference type="STRING" id="1121449.SAMN02745704_02684"/>
<keyword evidence="4" id="KW-1185">Reference proteome</keyword>
<evidence type="ECO:0000259" key="1">
    <source>
        <dbReference type="Pfam" id="PF12996"/>
    </source>
</evidence>
<accession>A0A1T4Y2D3</accession>
<gene>
    <name evidence="3" type="ORF">SAMN02745704_02684</name>
</gene>
<dbReference type="AlphaFoldDB" id="A0A1T4Y2D3"/>
<evidence type="ECO:0000313" key="4">
    <source>
        <dbReference type="Proteomes" id="UP000190027"/>
    </source>
</evidence>